<keyword evidence="3 6" id="KW-0812">Transmembrane</keyword>
<protein>
    <submittedName>
        <fullName evidence="8">Sulfatase-like hydrolase/transferase</fullName>
    </submittedName>
</protein>
<evidence type="ECO:0000256" key="6">
    <source>
        <dbReference type="SAM" id="Phobius"/>
    </source>
</evidence>
<proteinExistence type="predicted"/>
<evidence type="ECO:0000259" key="7">
    <source>
        <dbReference type="Pfam" id="PF00884"/>
    </source>
</evidence>
<evidence type="ECO:0000256" key="3">
    <source>
        <dbReference type="ARBA" id="ARBA00022692"/>
    </source>
</evidence>
<feature type="transmembrane region" description="Helical" evidence="6">
    <location>
        <begin position="106"/>
        <end position="124"/>
    </location>
</feature>
<gene>
    <name evidence="8" type="ORF">SGQ83_02465</name>
</gene>
<dbReference type="SUPFAM" id="SSF53649">
    <property type="entry name" value="Alkaline phosphatase-like"/>
    <property type="match status" value="1"/>
</dbReference>
<dbReference type="PANTHER" id="PTHR47371:SF3">
    <property type="entry name" value="PHOSPHOGLYCEROL TRANSFERASE I"/>
    <property type="match status" value="1"/>
</dbReference>
<keyword evidence="5 6" id="KW-0472">Membrane</keyword>
<dbReference type="InterPro" id="IPR017850">
    <property type="entry name" value="Alkaline_phosphatase_core_sf"/>
</dbReference>
<evidence type="ECO:0000256" key="5">
    <source>
        <dbReference type="ARBA" id="ARBA00023136"/>
    </source>
</evidence>
<sequence>MNIELFEQFTFKIFIGGLLFDLAVIAYINCIFLILHIIPGNFKYRPLYQTTLKITFFAVNLLLISTNFIDIIYYRFTGRRSTFGLITATGMENDIIRLIPSYLKEYWYVGVSFLLTSIVLWMLMPNPKDKIVINNLTKKNYLKKCSYGIALLLVILIIGRGGFRKKPLRIVDAIEYGEVNNAGLVLNTPFSILKTLFKKEGNTFTHYYDSKELSKTYNPIISIKSNQAPLRKNVVIIILESFGNENVGRGQTPFLDSLITKSYYFKNGFANGKVSIDAVPSIISSIPSLMNDSYISSSYALNKVHSLPLIFKEQGYTTSFFHGAFNGSQNFDKYAKAAGFDEYYGKDQYQGKDAFDGKWGIFDEEFLQFYATKLGTFKKPFFSSIFTISSHIPYIIPERYQNKFPKGTTDIHESIAYADHSLRKFFDTAKKQKWYKNTLFVISSDHTSSGGDRETDQTNIGKFRIPILFFDPSNPALTGVSEKNFQQIDIMPSILDYLHIKTDMVSFGKSYKSKENFVVYYLQGTYHYIQDDYYVSFSDNKVIGLYNWKKDVLLNNNLMKIDKVRAQKAEKFLKTYIQSFNERVTNNQLVI</sequence>
<feature type="domain" description="Sulfatase N-terminal" evidence="7">
    <location>
        <begin position="232"/>
        <end position="499"/>
    </location>
</feature>
<keyword evidence="2" id="KW-1003">Cell membrane</keyword>
<dbReference type="EMBL" id="JAWXVI010000002">
    <property type="protein sequence ID" value="MDX6188197.1"/>
    <property type="molecule type" value="Genomic_DNA"/>
</dbReference>
<dbReference type="Proteomes" id="UP001273350">
    <property type="component" value="Unassembled WGS sequence"/>
</dbReference>
<dbReference type="CDD" id="cd16015">
    <property type="entry name" value="LTA_synthase"/>
    <property type="match status" value="1"/>
</dbReference>
<feature type="transmembrane region" description="Helical" evidence="6">
    <location>
        <begin position="13"/>
        <end position="35"/>
    </location>
</feature>
<evidence type="ECO:0000313" key="8">
    <source>
        <dbReference type="EMBL" id="MDX6188197.1"/>
    </source>
</evidence>
<evidence type="ECO:0000256" key="4">
    <source>
        <dbReference type="ARBA" id="ARBA00022989"/>
    </source>
</evidence>
<evidence type="ECO:0000256" key="1">
    <source>
        <dbReference type="ARBA" id="ARBA00004651"/>
    </source>
</evidence>
<accession>A0ABU4R6I8</accession>
<dbReference type="Gene3D" id="3.30.1120.80">
    <property type="match status" value="1"/>
</dbReference>
<name>A0ABU4R6I8_9FLAO</name>
<dbReference type="InterPro" id="IPR012160">
    <property type="entry name" value="LtaS-like"/>
</dbReference>
<dbReference type="InterPro" id="IPR000917">
    <property type="entry name" value="Sulfatase_N"/>
</dbReference>
<evidence type="ECO:0000313" key="9">
    <source>
        <dbReference type="Proteomes" id="UP001273350"/>
    </source>
</evidence>
<reference evidence="8 9" key="1">
    <citation type="submission" date="2023-11" db="EMBL/GenBank/DDBJ databases">
        <title>Unpublished Manusciprt.</title>
        <authorList>
            <person name="Saticioglu I.B."/>
            <person name="Ay H."/>
            <person name="Ajmi N."/>
            <person name="Altun S."/>
            <person name="Duman M."/>
        </authorList>
    </citation>
    <scope>NUCLEOTIDE SEQUENCE [LARGE SCALE GENOMIC DNA]</scope>
    <source>
        <strain evidence="8 9">Fl-318</strain>
    </source>
</reference>
<keyword evidence="9" id="KW-1185">Reference proteome</keyword>
<comment type="caution">
    <text evidence="8">The sequence shown here is derived from an EMBL/GenBank/DDBJ whole genome shotgun (WGS) entry which is preliminary data.</text>
</comment>
<dbReference type="PIRSF" id="PIRSF005091">
    <property type="entry name" value="Mmb_sulf_HI1246"/>
    <property type="match status" value="1"/>
</dbReference>
<dbReference type="PANTHER" id="PTHR47371">
    <property type="entry name" value="LIPOTEICHOIC ACID SYNTHASE"/>
    <property type="match status" value="1"/>
</dbReference>
<organism evidence="8 9">
    <name type="scientific">Flavobacterium cupriresistens</name>
    <dbReference type="NCBI Taxonomy" id="2893885"/>
    <lineage>
        <taxon>Bacteria</taxon>
        <taxon>Pseudomonadati</taxon>
        <taxon>Bacteroidota</taxon>
        <taxon>Flavobacteriia</taxon>
        <taxon>Flavobacteriales</taxon>
        <taxon>Flavobacteriaceae</taxon>
        <taxon>Flavobacterium</taxon>
    </lineage>
</organism>
<dbReference type="Gene3D" id="3.40.720.10">
    <property type="entry name" value="Alkaline Phosphatase, subunit A"/>
    <property type="match status" value="1"/>
</dbReference>
<evidence type="ECO:0000256" key="2">
    <source>
        <dbReference type="ARBA" id="ARBA00022475"/>
    </source>
</evidence>
<keyword evidence="4 6" id="KW-1133">Transmembrane helix</keyword>
<dbReference type="Pfam" id="PF00884">
    <property type="entry name" value="Sulfatase"/>
    <property type="match status" value="1"/>
</dbReference>
<feature type="transmembrane region" description="Helical" evidence="6">
    <location>
        <begin position="145"/>
        <end position="163"/>
    </location>
</feature>
<comment type="subcellular location">
    <subcellularLocation>
        <location evidence="1">Cell membrane</location>
        <topology evidence="1">Multi-pass membrane protein</topology>
    </subcellularLocation>
</comment>
<feature type="transmembrane region" description="Helical" evidence="6">
    <location>
        <begin position="56"/>
        <end position="76"/>
    </location>
</feature>
<dbReference type="InterPro" id="IPR050448">
    <property type="entry name" value="OpgB/LTA_synthase_biosynth"/>
</dbReference>